<keyword evidence="12" id="KW-1185">Reference proteome</keyword>
<evidence type="ECO:0000256" key="2">
    <source>
        <dbReference type="ARBA" id="ARBA00022475"/>
    </source>
</evidence>
<evidence type="ECO:0000256" key="8">
    <source>
        <dbReference type="ARBA" id="ARBA00023306"/>
    </source>
</evidence>
<dbReference type="EMBL" id="FORF01000016">
    <property type="protein sequence ID" value="SFJ37121.1"/>
    <property type="molecule type" value="Genomic_DNA"/>
</dbReference>
<dbReference type="HAMAP" id="MF_00911">
    <property type="entry name" value="FtsQ_subfam"/>
    <property type="match status" value="1"/>
</dbReference>
<keyword evidence="5 9" id="KW-0812">Transmembrane</keyword>
<evidence type="ECO:0000259" key="10">
    <source>
        <dbReference type="PROSITE" id="PS51779"/>
    </source>
</evidence>
<organism evidence="11 12">
    <name type="scientific">Aquamicrobium aerolatum DSM 21857</name>
    <dbReference type="NCBI Taxonomy" id="1121003"/>
    <lineage>
        <taxon>Bacteria</taxon>
        <taxon>Pseudomonadati</taxon>
        <taxon>Pseudomonadota</taxon>
        <taxon>Alphaproteobacteria</taxon>
        <taxon>Hyphomicrobiales</taxon>
        <taxon>Phyllobacteriaceae</taxon>
        <taxon>Aerobium</taxon>
    </lineage>
</organism>
<keyword evidence="8 9" id="KW-0131">Cell cycle</keyword>
<evidence type="ECO:0000256" key="9">
    <source>
        <dbReference type="HAMAP-Rule" id="MF_00911"/>
    </source>
</evidence>
<dbReference type="Pfam" id="PF03799">
    <property type="entry name" value="FtsQ_DivIB_C"/>
    <property type="match status" value="1"/>
</dbReference>
<evidence type="ECO:0000256" key="3">
    <source>
        <dbReference type="ARBA" id="ARBA00022519"/>
    </source>
</evidence>
<dbReference type="PROSITE" id="PS51779">
    <property type="entry name" value="POTRA"/>
    <property type="match status" value="1"/>
</dbReference>
<name>A0A1I3QV30_9HYPH</name>
<dbReference type="GO" id="GO:0090529">
    <property type="term" value="P:cell septum assembly"/>
    <property type="evidence" value="ECO:0007669"/>
    <property type="project" value="InterPro"/>
</dbReference>
<evidence type="ECO:0000256" key="6">
    <source>
        <dbReference type="ARBA" id="ARBA00022989"/>
    </source>
</evidence>
<dbReference type="STRING" id="1121003.SAMN03080618_02781"/>
<dbReference type="InterPro" id="IPR034746">
    <property type="entry name" value="POTRA"/>
</dbReference>
<evidence type="ECO:0000256" key="1">
    <source>
        <dbReference type="ARBA" id="ARBA00004370"/>
    </source>
</evidence>
<evidence type="ECO:0000313" key="11">
    <source>
        <dbReference type="EMBL" id="SFJ37121.1"/>
    </source>
</evidence>
<dbReference type="Gene3D" id="3.40.50.11690">
    <property type="entry name" value="Cell division protein FtsQ/DivIB"/>
    <property type="match status" value="1"/>
</dbReference>
<evidence type="ECO:0000256" key="5">
    <source>
        <dbReference type="ARBA" id="ARBA00022692"/>
    </source>
</evidence>
<dbReference type="PANTHER" id="PTHR35851:SF1">
    <property type="entry name" value="CELL DIVISION PROTEIN FTSQ"/>
    <property type="match status" value="1"/>
</dbReference>
<keyword evidence="4 9" id="KW-0132">Cell division</keyword>
<keyword evidence="6 9" id="KW-1133">Transmembrane helix</keyword>
<evidence type="ECO:0000256" key="7">
    <source>
        <dbReference type="ARBA" id="ARBA00023136"/>
    </source>
</evidence>
<dbReference type="InterPro" id="IPR026579">
    <property type="entry name" value="FtsQ"/>
</dbReference>
<dbReference type="AlphaFoldDB" id="A0A1I3QV30"/>
<dbReference type="InterPro" id="IPR045335">
    <property type="entry name" value="FtsQ_C_sf"/>
</dbReference>
<dbReference type="GO" id="GO:0005886">
    <property type="term" value="C:plasma membrane"/>
    <property type="evidence" value="ECO:0007669"/>
    <property type="project" value="UniProtKB-SubCell"/>
</dbReference>
<dbReference type="Pfam" id="PF08478">
    <property type="entry name" value="POTRA_1"/>
    <property type="match status" value="1"/>
</dbReference>
<dbReference type="GO" id="GO:0032153">
    <property type="term" value="C:cell division site"/>
    <property type="evidence" value="ECO:0007669"/>
    <property type="project" value="UniProtKB-UniRule"/>
</dbReference>
<accession>A0A1I3QV30</accession>
<dbReference type="Gene3D" id="3.10.20.310">
    <property type="entry name" value="membrane protein fhac"/>
    <property type="match status" value="1"/>
</dbReference>
<comment type="subcellular location">
    <subcellularLocation>
        <location evidence="9">Cell inner membrane</location>
        <topology evidence="9">Single-pass type II membrane protein</topology>
    </subcellularLocation>
    <subcellularLocation>
        <location evidence="1">Membrane</location>
    </subcellularLocation>
    <text evidence="9">Localizes to the division septum.</text>
</comment>
<dbReference type="InterPro" id="IPR013685">
    <property type="entry name" value="POTRA_FtsQ_type"/>
</dbReference>
<evidence type="ECO:0000313" key="12">
    <source>
        <dbReference type="Proteomes" id="UP000242763"/>
    </source>
</evidence>
<reference evidence="12" key="1">
    <citation type="submission" date="2016-10" db="EMBL/GenBank/DDBJ databases">
        <authorList>
            <person name="Varghese N."/>
            <person name="Submissions S."/>
        </authorList>
    </citation>
    <scope>NUCLEOTIDE SEQUENCE [LARGE SCALE GENOMIC DNA]</scope>
    <source>
        <strain evidence="12">DSM 21857</strain>
    </source>
</reference>
<keyword evidence="3 9" id="KW-0997">Cell inner membrane</keyword>
<gene>
    <name evidence="9" type="primary">ftsQ</name>
    <name evidence="11" type="ORF">SAMN03080618_02781</name>
</gene>
<comment type="similarity">
    <text evidence="9">Belongs to the FtsQ/DivIB family. FtsQ subfamily.</text>
</comment>
<sequence>MFSLTSGRVTDSAVRTRGGWGMIPGGFVLPRLLRRPARLAARVWSGEVALPSFAMATLSVALIGSFSAYGTVVGGHLPAVVQAVTARTGFAIDEIRVSGNHETSEIDIFDRVGLDGWTSLVGFDPEEARERIASLPWVESVSVRKVYPATLEVKVVEKAPFALWQQGSRLSVVEQSGEIIAPLAGSRHLDLPLIVGAGAPEHAVSFVAMVAGYPQLATRVRGYVRVSERRWDLRLDNGMTINLPETGEERALADLVALDARDELLSRDVESIDMRFSDRLVVKLSPDAATAREATLKERLGKQYRPAGENI</sequence>
<dbReference type="Proteomes" id="UP000242763">
    <property type="component" value="Unassembled WGS sequence"/>
</dbReference>
<dbReference type="InterPro" id="IPR005548">
    <property type="entry name" value="Cell_div_FtsQ/DivIB_C"/>
</dbReference>
<comment type="function">
    <text evidence="9">Essential cell division protein.</text>
</comment>
<keyword evidence="2 9" id="KW-1003">Cell membrane</keyword>
<dbReference type="GO" id="GO:0043093">
    <property type="term" value="P:FtsZ-dependent cytokinesis"/>
    <property type="evidence" value="ECO:0007669"/>
    <property type="project" value="UniProtKB-UniRule"/>
</dbReference>
<dbReference type="PANTHER" id="PTHR35851">
    <property type="entry name" value="CELL DIVISION PROTEIN FTSQ"/>
    <property type="match status" value="1"/>
</dbReference>
<proteinExistence type="inferred from homology"/>
<evidence type="ECO:0000256" key="4">
    <source>
        <dbReference type="ARBA" id="ARBA00022618"/>
    </source>
</evidence>
<dbReference type="RefSeq" id="WP_420492474.1">
    <property type="nucleotide sequence ID" value="NZ_FORF01000016.1"/>
</dbReference>
<feature type="domain" description="POTRA" evidence="10">
    <location>
        <begin position="90"/>
        <end position="158"/>
    </location>
</feature>
<protein>
    <recommendedName>
        <fullName evidence="9">Cell division protein FtsQ</fullName>
    </recommendedName>
</protein>
<keyword evidence="7 9" id="KW-0472">Membrane</keyword>